<keyword evidence="3" id="KW-0731">Sigma factor</keyword>
<protein>
    <submittedName>
        <fullName evidence="8">RNA polymerase subunit sigma-24</fullName>
    </submittedName>
</protein>
<dbReference type="PANTHER" id="PTHR47756">
    <property type="entry name" value="BLL6612 PROTEIN-RELATED"/>
    <property type="match status" value="1"/>
</dbReference>
<dbReference type="InterPro" id="IPR013249">
    <property type="entry name" value="RNA_pol_sigma70_r4_t2"/>
</dbReference>
<dbReference type="Pfam" id="PF04542">
    <property type="entry name" value="Sigma70_r2"/>
    <property type="match status" value="1"/>
</dbReference>
<dbReference type="InterPro" id="IPR011990">
    <property type="entry name" value="TPR-like_helical_dom_sf"/>
</dbReference>
<name>A0A8J4A2A4_9ACTN</name>
<keyword evidence="2" id="KW-0805">Transcription regulation</keyword>
<dbReference type="GO" id="GO:0003677">
    <property type="term" value="F:DNA binding"/>
    <property type="evidence" value="ECO:0007669"/>
    <property type="project" value="InterPro"/>
</dbReference>
<organism evidence="8 9">
    <name type="scientific">Virgisporangium ochraceum</name>
    <dbReference type="NCBI Taxonomy" id="65505"/>
    <lineage>
        <taxon>Bacteria</taxon>
        <taxon>Bacillati</taxon>
        <taxon>Actinomycetota</taxon>
        <taxon>Actinomycetes</taxon>
        <taxon>Micromonosporales</taxon>
        <taxon>Micromonosporaceae</taxon>
        <taxon>Virgisporangium</taxon>
    </lineage>
</organism>
<feature type="domain" description="RNA polymerase sigma factor 70 region 4 type 2" evidence="6">
    <location>
        <begin position="107"/>
        <end position="158"/>
    </location>
</feature>
<dbReference type="InterPro" id="IPR046531">
    <property type="entry name" value="DUF6596"/>
</dbReference>
<keyword evidence="4" id="KW-0804">Transcription</keyword>
<dbReference type="EMBL" id="BOPH01000126">
    <property type="protein sequence ID" value="GIJ73861.1"/>
    <property type="molecule type" value="Genomic_DNA"/>
</dbReference>
<dbReference type="GO" id="GO:0016987">
    <property type="term" value="F:sigma factor activity"/>
    <property type="evidence" value="ECO:0007669"/>
    <property type="project" value="UniProtKB-KW"/>
</dbReference>
<evidence type="ECO:0000256" key="3">
    <source>
        <dbReference type="ARBA" id="ARBA00023082"/>
    </source>
</evidence>
<keyword evidence="9" id="KW-1185">Reference proteome</keyword>
<evidence type="ECO:0000256" key="1">
    <source>
        <dbReference type="ARBA" id="ARBA00010641"/>
    </source>
</evidence>
<dbReference type="Proteomes" id="UP000635606">
    <property type="component" value="Unassembled WGS sequence"/>
</dbReference>
<dbReference type="PANTHER" id="PTHR47756:SF2">
    <property type="entry name" value="BLL6612 PROTEIN"/>
    <property type="match status" value="1"/>
</dbReference>
<evidence type="ECO:0000259" key="6">
    <source>
        <dbReference type="Pfam" id="PF08281"/>
    </source>
</evidence>
<evidence type="ECO:0000256" key="2">
    <source>
        <dbReference type="ARBA" id="ARBA00023015"/>
    </source>
</evidence>
<comment type="caution">
    <text evidence="8">The sequence shown here is derived from an EMBL/GenBank/DDBJ whole genome shotgun (WGS) entry which is preliminary data.</text>
</comment>
<reference evidence="8" key="1">
    <citation type="submission" date="2021-01" db="EMBL/GenBank/DDBJ databases">
        <title>Whole genome shotgun sequence of Virgisporangium ochraceum NBRC 16418.</title>
        <authorList>
            <person name="Komaki H."/>
            <person name="Tamura T."/>
        </authorList>
    </citation>
    <scope>NUCLEOTIDE SEQUENCE</scope>
    <source>
        <strain evidence="8">NBRC 16418</strain>
    </source>
</reference>
<evidence type="ECO:0000259" key="7">
    <source>
        <dbReference type="Pfam" id="PF20239"/>
    </source>
</evidence>
<dbReference type="SUPFAM" id="SSF48452">
    <property type="entry name" value="TPR-like"/>
    <property type="match status" value="1"/>
</dbReference>
<comment type="similarity">
    <text evidence="1">Belongs to the sigma-70 factor family. ECF subfamily.</text>
</comment>
<accession>A0A8J4A2A4</accession>
<sequence>MTDDAVEQAYREHGARLLALLVTWLRRFDVAEDSLQDAFVAAARTWPERGVPANPAAWLLTAARRRAVDLLRREDSDRRRLPLLVTDDAQPPADDPDGITDERLRLLFACCHPALGADARAVLMLRFGAGLRTAEIARLFLVPEPTMSARLTRAKTKIAQAGIPLRQPTPSDLPARLDVLHSVVYLLFSEGYRATDGADLHRPRLAAEAIRLGYLLGELLPSQPGTVALLALMVLQNARRDARTDAHGRLVLLRDQDRARWHHDEIAQGLDLLALIGGTDAGEYHLQALVAAEHCRPDGPDWHRVALLYADLERRTGSPVVRLNRAVAVTEAGSPEAGLALLDGLDTALPRHHLVPATRAELLLRVGRTAEAAAAFDAALALVRTDAERDHLERRRAATGDGP</sequence>
<dbReference type="InterPro" id="IPR036388">
    <property type="entry name" value="WH-like_DNA-bd_sf"/>
</dbReference>
<dbReference type="SUPFAM" id="SSF88659">
    <property type="entry name" value="Sigma3 and sigma4 domains of RNA polymerase sigma factors"/>
    <property type="match status" value="1"/>
</dbReference>
<feature type="domain" description="DUF6596" evidence="7">
    <location>
        <begin position="176"/>
        <end position="274"/>
    </location>
</feature>
<dbReference type="NCBIfam" id="TIGR02937">
    <property type="entry name" value="sigma70-ECF"/>
    <property type="match status" value="1"/>
</dbReference>
<evidence type="ECO:0000256" key="4">
    <source>
        <dbReference type="ARBA" id="ARBA00023163"/>
    </source>
</evidence>
<dbReference type="InterPro" id="IPR007627">
    <property type="entry name" value="RNA_pol_sigma70_r2"/>
</dbReference>
<gene>
    <name evidence="8" type="primary">rpoE_36</name>
    <name evidence="8" type="ORF">Voc01_087780</name>
</gene>
<dbReference type="InterPro" id="IPR014284">
    <property type="entry name" value="RNA_pol_sigma-70_dom"/>
</dbReference>
<dbReference type="Gene3D" id="1.10.1740.10">
    <property type="match status" value="1"/>
</dbReference>
<dbReference type="Pfam" id="PF08281">
    <property type="entry name" value="Sigma70_r4_2"/>
    <property type="match status" value="1"/>
</dbReference>
<dbReference type="InterPro" id="IPR013324">
    <property type="entry name" value="RNA_pol_sigma_r3/r4-like"/>
</dbReference>
<evidence type="ECO:0000313" key="8">
    <source>
        <dbReference type="EMBL" id="GIJ73861.1"/>
    </source>
</evidence>
<dbReference type="InterPro" id="IPR013325">
    <property type="entry name" value="RNA_pol_sigma_r2"/>
</dbReference>
<dbReference type="Gene3D" id="1.10.10.10">
    <property type="entry name" value="Winged helix-like DNA-binding domain superfamily/Winged helix DNA-binding domain"/>
    <property type="match status" value="1"/>
</dbReference>
<proteinExistence type="inferred from homology"/>
<feature type="domain" description="RNA polymerase sigma-70 region 2" evidence="5">
    <location>
        <begin position="10"/>
        <end position="75"/>
    </location>
</feature>
<evidence type="ECO:0000313" key="9">
    <source>
        <dbReference type="Proteomes" id="UP000635606"/>
    </source>
</evidence>
<dbReference type="RefSeq" id="WP_203933678.1">
    <property type="nucleotide sequence ID" value="NZ_BOPH01000126.1"/>
</dbReference>
<evidence type="ECO:0000259" key="5">
    <source>
        <dbReference type="Pfam" id="PF04542"/>
    </source>
</evidence>
<dbReference type="GO" id="GO:0006352">
    <property type="term" value="P:DNA-templated transcription initiation"/>
    <property type="evidence" value="ECO:0007669"/>
    <property type="project" value="InterPro"/>
</dbReference>
<dbReference type="Pfam" id="PF20239">
    <property type="entry name" value="DUF6596"/>
    <property type="match status" value="1"/>
</dbReference>
<dbReference type="AlphaFoldDB" id="A0A8J4A2A4"/>
<dbReference type="SUPFAM" id="SSF88946">
    <property type="entry name" value="Sigma2 domain of RNA polymerase sigma factors"/>
    <property type="match status" value="1"/>
</dbReference>